<comment type="caution">
    <text evidence="2">The sequence shown here is derived from an EMBL/GenBank/DDBJ whole genome shotgun (WGS) entry which is preliminary data.</text>
</comment>
<dbReference type="Proteomes" id="UP000324222">
    <property type="component" value="Unassembled WGS sequence"/>
</dbReference>
<feature type="region of interest" description="Disordered" evidence="1">
    <location>
        <begin position="37"/>
        <end position="63"/>
    </location>
</feature>
<protein>
    <submittedName>
        <fullName evidence="2">Uncharacterized protein</fullName>
    </submittedName>
</protein>
<organism evidence="2 3">
    <name type="scientific">Portunus trituberculatus</name>
    <name type="common">Swimming crab</name>
    <name type="synonym">Neptunus trituberculatus</name>
    <dbReference type="NCBI Taxonomy" id="210409"/>
    <lineage>
        <taxon>Eukaryota</taxon>
        <taxon>Metazoa</taxon>
        <taxon>Ecdysozoa</taxon>
        <taxon>Arthropoda</taxon>
        <taxon>Crustacea</taxon>
        <taxon>Multicrustacea</taxon>
        <taxon>Malacostraca</taxon>
        <taxon>Eumalacostraca</taxon>
        <taxon>Eucarida</taxon>
        <taxon>Decapoda</taxon>
        <taxon>Pleocyemata</taxon>
        <taxon>Brachyura</taxon>
        <taxon>Eubrachyura</taxon>
        <taxon>Portunoidea</taxon>
        <taxon>Portunidae</taxon>
        <taxon>Portuninae</taxon>
        <taxon>Portunus</taxon>
    </lineage>
</organism>
<reference evidence="2 3" key="1">
    <citation type="submission" date="2019-05" db="EMBL/GenBank/DDBJ databases">
        <title>Another draft genome of Portunus trituberculatus and its Hox gene families provides insights of decapod evolution.</title>
        <authorList>
            <person name="Jeong J.-H."/>
            <person name="Song I."/>
            <person name="Kim S."/>
            <person name="Choi T."/>
            <person name="Kim D."/>
            <person name="Ryu S."/>
            <person name="Kim W."/>
        </authorList>
    </citation>
    <scope>NUCLEOTIDE SEQUENCE [LARGE SCALE GENOMIC DNA]</scope>
    <source>
        <tissue evidence="2">Muscle</tissue>
    </source>
</reference>
<evidence type="ECO:0000256" key="1">
    <source>
        <dbReference type="SAM" id="MobiDB-lite"/>
    </source>
</evidence>
<dbReference type="AlphaFoldDB" id="A0A5B7KA33"/>
<evidence type="ECO:0000313" key="2">
    <source>
        <dbReference type="EMBL" id="MPD05473.1"/>
    </source>
</evidence>
<dbReference type="EMBL" id="VSRR010146180">
    <property type="protein sequence ID" value="MPD05473.1"/>
    <property type="molecule type" value="Genomic_DNA"/>
</dbReference>
<sequence length="89" mass="9306">MVGCVGVGPGGPRAVASISAHDTTAAAGKTCLLRRPAGTSRSKMPWSSDVQHDTPAPRLIMPTSPQLIRGLPDLTPLHHNMSQALQLCL</sequence>
<proteinExistence type="predicted"/>
<name>A0A5B7KA33_PORTR</name>
<gene>
    <name evidence="2" type="ORF">E2C01_101219</name>
</gene>
<evidence type="ECO:0000313" key="3">
    <source>
        <dbReference type="Proteomes" id="UP000324222"/>
    </source>
</evidence>
<accession>A0A5B7KA33</accession>
<keyword evidence="3" id="KW-1185">Reference proteome</keyword>